<dbReference type="InParanoid" id="F7BP59"/>
<reference evidence="3" key="1">
    <citation type="journal article" date="2002" name="Science">
        <title>The draft genome of Ciona intestinalis: insights into chordate and vertebrate origins.</title>
        <authorList>
            <person name="Dehal P."/>
            <person name="Satou Y."/>
            <person name="Campbell R.K."/>
            <person name="Chapman J."/>
            <person name="Degnan B."/>
            <person name="De Tomaso A."/>
            <person name="Davidson B."/>
            <person name="Di Gregorio A."/>
            <person name="Gelpke M."/>
            <person name="Goodstein D.M."/>
            <person name="Harafuji N."/>
            <person name="Hastings K.E."/>
            <person name="Ho I."/>
            <person name="Hotta K."/>
            <person name="Huang W."/>
            <person name="Kawashima T."/>
            <person name="Lemaire P."/>
            <person name="Martinez D."/>
            <person name="Meinertzhagen I.A."/>
            <person name="Necula S."/>
            <person name="Nonaka M."/>
            <person name="Putnam N."/>
            <person name="Rash S."/>
            <person name="Saiga H."/>
            <person name="Satake M."/>
            <person name="Terry A."/>
            <person name="Yamada L."/>
            <person name="Wang H.G."/>
            <person name="Awazu S."/>
            <person name="Azumi K."/>
            <person name="Boore J."/>
            <person name="Branno M."/>
            <person name="Chin-Bow S."/>
            <person name="DeSantis R."/>
            <person name="Doyle S."/>
            <person name="Francino P."/>
            <person name="Keys D.N."/>
            <person name="Haga S."/>
            <person name="Hayashi H."/>
            <person name="Hino K."/>
            <person name="Imai K.S."/>
            <person name="Inaba K."/>
            <person name="Kano S."/>
            <person name="Kobayashi K."/>
            <person name="Kobayashi M."/>
            <person name="Lee B.I."/>
            <person name="Makabe K.W."/>
            <person name="Manohar C."/>
            <person name="Matassi G."/>
            <person name="Medina M."/>
            <person name="Mochizuki Y."/>
            <person name="Mount S."/>
            <person name="Morishita T."/>
            <person name="Miura S."/>
            <person name="Nakayama A."/>
            <person name="Nishizaka S."/>
            <person name="Nomoto H."/>
            <person name="Ohta F."/>
            <person name="Oishi K."/>
            <person name="Rigoutsos I."/>
            <person name="Sano M."/>
            <person name="Sasaki A."/>
            <person name="Sasakura Y."/>
            <person name="Shoguchi E."/>
            <person name="Shin-i T."/>
            <person name="Spagnuolo A."/>
            <person name="Stainier D."/>
            <person name="Suzuki M.M."/>
            <person name="Tassy O."/>
            <person name="Takatori N."/>
            <person name="Tokuoka M."/>
            <person name="Yagi K."/>
            <person name="Yoshizaki F."/>
            <person name="Wada S."/>
            <person name="Zhang C."/>
            <person name="Hyatt P.D."/>
            <person name="Larimer F."/>
            <person name="Detter C."/>
            <person name="Doggett N."/>
            <person name="Glavina T."/>
            <person name="Hawkins T."/>
            <person name="Richardson P."/>
            <person name="Lucas S."/>
            <person name="Kohara Y."/>
            <person name="Levine M."/>
            <person name="Satoh N."/>
            <person name="Rokhsar D.S."/>
        </authorList>
    </citation>
    <scope>NUCLEOTIDE SEQUENCE [LARGE SCALE GENOMIC DNA]</scope>
</reference>
<feature type="domain" description="RPAP1/MINIYO-like TPR repeats" evidence="1">
    <location>
        <begin position="43"/>
        <end position="129"/>
    </location>
</feature>
<sequence>MIYSLTIMFRSCFTSCWFYFWTANQNLNSILTNQFQELLHFMILGDCDVELKLALWSQHTEVVSSIHVDIDELPVAEDLYFSPIETNPQVLMSYLQALVHGKCQPVRTPFMYRLAIHHLSSYLAMEEETKARHEILKKVSLLPTSKMKHAILHNVDSETKTI</sequence>
<evidence type="ECO:0000313" key="3">
    <source>
        <dbReference type="Proteomes" id="UP000008144"/>
    </source>
</evidence>
<dbReference type="HOGENOM" id="CLU_1639169_0_0_1"/>
<dbReference type="GeneTree" id="ENSGT00390000007594"/>
<protein>
    <recommendedName>
        <fullName evidence="1">RPAP1/MINIYO-like TPR repeats domain-containing protein</fullName>
    </recommendedName>
</protein>
<dbReference type="AlphaFoldDB" id="F7BP59"/>
<reference evidence="2" key="3">
    <citation type="submission" date="2025-09" db="UniProtKB">
        <authorList>
            <consortium name="Ensembl"/>
        </authorList>
    </citation>
    <scope>IDENTIFICATION</scope>
</reference>
<dbReference type="InterPro" id="IPR057989">
    <property type="entry name" value="TPR_RPAP1/MINIYO-like"/>
</dbReference>
<dbReference type="InterPro" id="IPR039913">
    <property type="entry name" value="RPAP1/Rba50"/>
</dbReference>
<dbReference type="PANTHER" id="PTHR21483:SF18">
    <property type="entry name" value="RNA POLYMERASE II-ASSOCIATED PROTEIN 1"/>
    <property type="match status" value="1"/>
</dbReference>
<name>F7BP59_CIOIN</name>
<keyword evidence="3" id="KW-1185">Reference proteome</keyword>
<organism evidence="2 3">
    <name type="scientific">Ciona intestinalis</name>
    <name type="common">Transparent sea squirt</name>
    <name type="synonym">Ascidia intestinalis</name>
    <dbReference type="NCBI Taxonomy" id="7719"/>
    <lineage>
        <taxon>Eukaryota</taxon>
        <taxon>Metazoa</taxon>
        <taxon>Chordata</taxon>
        <taxon>Tunicata</taxon>
        <taxon>Ascidiacea</taxon>
        <taxon>Phlebobranchia</taxon>
        <taxon>Cionidae</taxon>
        <taxon>Ciona</taxon>
    </lineage>
</organism>
<evidence type="ECO:0000259" key="1">
    <source>
        <dbReference type="Pfam" id="PF25766"/>
    </source>
</evidence>
<accession>F7BP59</accession>
<dbReference type="Proteomes" id="UP000008144">
    <property type="component" value="Unassembled WGS sequence"/>
</dbReference>
<dbReference type="PANTHER" id="PTHR21483">
    <property type="entry name" value="RNA POLYMERASE II-ASSOCIATED PROTEIN 1"/>
    <property type="match status" value="1"/>
</dbReference>
<evidence type="ECO:0000313" key="2">
    <source>
        <dbReference type="Ensembl" id="ENSCINP00000008637.3"/>
    </source>
</evidence>
<reference evidence="2" key="2">
    <citation type="submission" date="2025-08" db="UniProtKB">
        <authorList>
            <consortium name="Ensembl"/>
        </authorList>
    </citation>
    <scope>IDENTIFICATION</scope>
</reference>
<proteinExistence type="predicted"/>
<dbReference type="STRING" id="7719.ENSCINP00000008637"/>
<dbReference type="Pfam" id="PF25766">
    <property type="entry name" value="TPR_RPAP1"/>
    <property type="match status" value="1"/>
</dbReference>
<dbReference type="Ensembl" id="ENSCINT00000008637.3">
    <property type="protein sequence ID" value="ENSCINP00000008637.3"/>
    <property type="gene ID" value="ENSCING00000004177.3"/>
</dbReference>
<dbReference type="GO" id="GO:0006366">
    <property type="term" value="P:transcription by RNA polymerase II"/>
    <property type="evidence" value="ECO:0007669"/>
    <property type="project" value="InterPro"/>
</dbReference>